<protein>
    <submittedName>
        <fullName evidence="6">LacI family DNA-binding transcriptional regulator</fullName>
    </submittedName>
</protein>
<dbReference type="InterPro" id="IPR046335">
    <property type="entry name" value="LacI/GalR-like_sensor"/>
</dbReference>
<dbReference type="PANTHER" id="PTHR30146">
    <property type="entry name" value="LACI-RELATED TRANSCRIPTIONAL REPRESSOR"/>
    <property type="match status" value="1"/>
</dbReference>
<name>A0A926D701_9FIRM</name>
<keyword evidence="1" id="KW-0805">Transcription regulation</keyword>
<proteinExistence type="predicted"/>
<dbReference type="InterPro" id="IPR010982">
    <property type="entry name" value="Lambda_DNA-bd_dom_sf"/>
</dbReference>
<dbReference type="Gene3D" id="3.40.50.2300">
    <property type="match status" value="2"/>
</dbReference>
<dbReference type="GO" id="GO:0003700">
    <property type="term" value="F:DNA-binding transcription factor activity"/>
    <property type="evidence" value="ECO:0007669"/>
    <property type="project" value="TreeGrafter"/>
</dbReference>
<dbReference type="SMART" id="SM00354">
    <property type="entry name" value="HTH_LACI"/>
    <property type="match status" value="1"/>
</dbReference>
<dbReference type="CDD" id="cd01392">
    <property type="entry name" value="HTH_LacI"/>
    <property type="match status" value="1"/>
</dbReference>
<dbReference type="PROSITE" id="PS00356">
    <property type="entry name" value="HTH_LACI_1"/>
    <property type="match status" value="1"/>
</dbReference>
<dbReference type="PROSITE" id="PS50943">
    <property type="entry name" value="HTH_CROC1"/>
    <property type="match status" value="1"/>
</dbReference>
<evidence type="ECO:0000259" key="4">
    <source>
        <dbReference type="PROSITE" id="PS50932"/>
    </source>
</evidence>
<dbReference type="PROSITE" id="PS50932">
    <property type="entry name" value="HTH_LACI_2"/>
    <property type="match status" value="1"/>
</dbReference>
<dbReference type="EMBL" id="JACRSN010000001">
    <property type="protein sequence ID" value="MBC8532539.1"/>
    <property type="molecule type" value="Genomic_DNA"/>
</dbReference>
<reference evidence="6" key="1">
    <citation type="submission" date="2020-08" db="EMBL/GenBank/DDBJ databases">
        <title>Genome public.</title>
        <authorList>
            <person name="Liu C."/>
            <person name="Sun Q."/>
        </authorList>
    </citation>
    <scope>NUCLEOTIDE SEQUENCE</scope>
    <source>
        <strain evidence="6">NSJ-40</strain>
    </source>
</reference>
<dbReference type="SUPFAM" id="SSF53822">
    <property type="entry name" value="Periplasmic binding protein-like I"/>
    <property type="match status" value="1"/>
</dbReference>
<feature type="domain" description="HTH lacI-type" evidence="4">
    <location>
        <begin position="2"/>
        <end position="57"/>
    </location>
</feature>
<gene>
    <name evidence="6" type="ORF">IAG03_00690</name>
</gene>
<organism evidence="6 7">
    <name type="scientific">Yeguia hominis</name>
    <dbReference type="NCBI Taxonomy" id="2763662"/>
    <lineage>
        <taxon>Bacteria</taxon>
        <taxon>Bacillati</taxon>
        <taxon>Bacillota</taxon>
        <taxon>Clostridia</taxon>
        <taxon>Eubacteriales</taxon>
        <taxon>Yeguiaceae</taxon>
        <taxon>Yeguia</taxon>
    </lineage>
</organism>
<keyword evidence="7" id="KW-1185">Reference proteome</keyword>
<evidence type="ECO:0000313" key="6">
    <source>
        <dbReference type="EMBL" id="MBC8532539.1"/>
    </source>
</evidence>
<dbReference type="PANTHER" id="PTHR30146:SF24">
    <property type="entry name" value="XYLOSE OPERON REGULATORY PROTEIN"/>
    <property type="match status" value="1"/>
</dbReference>
<dbReference type="GO" id="GO:0000976">
    <property type="term" value="F:transcription cis-regulatory region binding"/>
    <property type="evidence" value="ECO:0007669"/>
    <property type="project" value="TreeGrafter"/>
</dbReference>
<evidence type="ECO:0000256" key="3">
    <source>
        <dbReference type="ARBA" id="ARBA00023163"/>
    </source>
</evidence>
<dbReference type="AlphaFoldDB" id="A0A926D701"/>
<evidence type="ECO:0000259" key="5">
    <source>
        <dbReference type="PROSITE" id="PS50943"/>
    </source>
</evidence>
<feature type="domain" description="HTH cro/C1-type" evidence="5">
    <location>
        <begin position="3"/>
        <end position="37"/>
    </location>
</feature>
<evidence type="ECO:0000256" key="1">
    <source>
        <dbReference type="ARBA" id="ARBA00023015"/>
    </source>
</evidence>
<evidence type="ECO:0000256" key="2">
    <source>
        <dbReference type="ARBA" id="ARBA00023125"/>
    </source>
</evidence>
<dbReference type="Pfam" id="PF00356">
    <property type="entry name" value="LacI"/>
    <property type="match status" value="1"/>
</dbReference>
<sequence length="341" mass="37812">MVTLKDIAKEAGVSVMTVSRVINGKTDKVSTETAERIDRIRKEMGYVPNLSARNLAAKTSNIISIIITMKSFDRLPVSPHNATMISVIAKRVQKEGYSLMVNFLDDYSKINETLRSWNVGGAILLRVEDSDVWKICQNNQIPLVFTDCYSTYRQAVNVGCDDFKGGVLAAEYFIKMGHRNLIFVSPELRPDSPNHQRYLGFCHGLKEHGVTLPSDNLLVESDAALLAERLKMLCKHGVTGVFLPADNLAVEVIEQCKNKGISVPDDLSFIGFDNQTVSFYNYPKLTTIGQDVTLKAKQAIELLFEQMEGKNAVAQSRVLDVTLIERDSVKQLTSDCLSGGS</sequence>
<keyword evidence="3" id="KW-0804">Transcription</keyword>
<dbReference type="SUPFAM" id="SSF47413">
    <property type="entry name" value="lambda repressor-like DNA-binding domains"/>
    <property type="match status" value="1"/>
</dbReference>
<dbReference type="InterPro" id="IPR028082">
    <property type="entry name" value="Peripla_BP_I"/>
</dbReference>
<comment type="caution">
    <text evidence="6">The sequence shown here is derived from an EMBL/GenBank/DDBJ whole genome shotgun (WGS) entry which is preliminary data.</text>
</comment>
<accession>A0A926D701</accession>
<keyword evidence="2 6" id="KW-0238">DNA-binding</keyword>
<evidence type="ECO:0000313" key="7">
    <source>
        <dbReference type="Proteomes" id="UP000651482"/>
    </source>
</evidence>
<dbReference type="Gene3D" id="1.10.260.40">
    <property type="entry name" value="lambda repressor-like DNA-binding domains"/>
    <property type="match status" value="1"/>
</dbReference>
<dbReference type="RefSeq" id="WP_249317741.1">
    <property type="nucleotide sequence ID" value="NZ_JACRSN010000001.1"/>
</dbReference>
<dbReference type="Pfam" id="PF13377">
    <property type="entry name" value="Peripla_BP_3"/>
    <property type="match status" value="1"/>
</dbReference>
<dbReference type="Proteomes" id="UP000651482">
    <property type="component" value="Unassembled WGS sequence"/>
</dbReference>
<dbReference type="PRINTS" id="PR00036">
    <property type="entry name" value="HTHLACI"/>
</dbReference>
<dbReference type="InterPro" id="IPR001387">
    <property type="entry name" value="Cro/C1-type_HTH"/>
</dbReference>
<dbReference type="InterPro" id="IPR000843">
    <property type="entry name" value="HTH_LacI"/>
</dbReference>